<feature type="domain" description="Acyl-CoA oxidase/dehydrogenase middle" evidence="8">
    <location>
        <begin position="105"/>
        <end position="189"/>
    </location>
</feature>
<dbReference type="InterPro" id="IPR006091">
    <property type="entry name" value="Acyl-CoA_Oxase/DH_mid-dom"/>
</dbReference>
<evidence type="ECO:0000259" key="9">
    <source>
        <dbReference type="Pfam" id="PF02771"/>
    </source>
</evidence>
<evidence type="ECO:0000313" key="10">
    <source>
        <dbReference type="EMBL" id="CAB4549780.1"/>
    </source>
</evidence>
<dbReference type="GO" id="GO:0050660">
    <property type="term" value="F:flavin adenine dinucleotide binding"/>
    <property type="evidence" value="ECO:0007669"/>
    <property type="project" value="InterPro"/>
</dbReference>
<dbReference type="InterPro" id="IPR046373">
    <property type="entry name" value="Acyl-CoA_Oxase/DH_mid-dom_sf"/>
</dbReference>
<dbReference type="InterPro" id="IPR052161">
    <property type="entry name" value="Mycobact_Acyl-CoA_DH"/>
</dbReference>
<dbReference type="AlphaFoldDB" id="A0A6J6CE53"/>
<name>A0A6J6CE53_9ZZZZ</name>
<dbReference type="GO" id="GO:0016627">
    <property type="term" value="F:oxidoreductase activity, acting on the CH-CH group of donors"/>
    <property type="evidence" value="ECO:0007669"/>
    <property type="project" value="InterPro"/>
</dbReference>
<keyword evidence="4" id="KW-0274">FAD</keyword>
<comment type="cofactor">
    <cofactor evidence="1">
        <name>FAD</name>
        <dbReference type="ChEBI" id="CHEBI:57692"/>
    </cofactor>
</comment>
<keyword evidence="5" id="KW-0560">Oxidoreductase</keyword>
<comment type="similarity">
    <text evidence="2">Belongs to the acyl-CoA dehydrogenase family.</text>
</comment>
<dbReference type="Pfam" id="PF02771">
    <property type="entry name" value="Acyl-CoA_dh_N"/>
    <property type="match status" value="1"/>
</dbReference>
<dbReference type="FunFam" id="2.40.110.10:FF:000011">
    <property type="entry name" value="Acyl-CoA dehydrogenase FadE34"/>
    <property type="match status" value="1"/>
</dbReference>
<dbReference type="EMBL" id="CAEZSR010000024">
    <property type="protein sequence ID" value="CAB4549780.1"/>
    <property type="molecule type" value="Genomic_DNA"/>
</dbReference>
<dbReference type="InterPro" id="IPR037069">
    <property type="entry name" value="AcylCoA_DH/ox_N_sf"/>
</dbReference>
<dbReference type="InterPro" id="IPR009075">
    <property type="entry name" value="AcylCo_DH/oxidase_C"/>
</dbReference>
<feature type="domain" description="Acyl-CoA dehydrogenase/oxidase C-terminal" evidence="7">
    <location>
        <begin position="287"/>
        <end position="407"/>
    </location>
</feature>
<keyword evidence="3" id="KW-0285">Flavoprotein</keyword>
<reference evidence="10" key="1">
    <citation type="submission" date="2020-05" db="EMBL/GenBank/DDBJ databases">
        <authorList>
            <person name="Chiriac C."/>
            <person name="Salcher M."/>
            <person name="Ghai R."/>
            <person name="Kavagutti S V."/>
        </authorList>
    </citation>
    <scope>NUCLEOTIDE SEQUENCE</scope>
</reference>
<accession>A0A6J6CE53</accession>
<dbReference type="InterPro" id="IPR036250">
    <property type="entry name" value="AcylCo_DH-like_C"/>
</dbReference>
<evidence type="ECO:0000256" key="6">
    <source>
        <dbReference type="SAM" id="MobiDB-lite"/>
    </source>
</evidence>
<evidence type="ECO:0000256" key="2">
    <source>
        <dbReference type="ARBA" id="ARBA00009347"/>
    </source>
</evidence>
<dbReference type="Pfam" id="PF00441">
    <property type="entry name" value="Acyl-CoA_dh_1"/>
    <property type="match status" value="1"/>
</dbReference>
<evidence type="ECO:0000256" key="3">
    <source>
        <dbReference type="ARBA" id="ARBA00022630"/>
    </source>
</evidence>
<dbReference type="Gene3D" id="1.10.540.10">
    <property type="entry name" value="Acyl-CoA dehydrogenase/oxidase, N-terminal domain"/>
    <property type="match status" value="1"/>
</dbReference>
<dbReference type="InterPro" id="IPR009100">
    <property type="entry name" value="AcylCoA_DH/oxidase_NM_dom_sf"/>
</dbReference>
<feature type="domain" description="Acyl-CoA dehydrogenase/oxidase N-terminal" evidence="9">
    <location>
        <begin position="22"/>
        <end position="100"/>
    </location>
</feature>
<evidence type="ECO:0000259" key="7">
    <source>
        <dbReference type="Pfam" id="PF00441"/>
    </source>
</evidence>
<proteinExistence type="inferred from homology"/>
<evidence type="ECO:0000256" key="5">
    <source>
        <dbReference type="ARBA" id="ARBA00023002"/>
    </source>
</evidence>
<organism evidence="10">
    <name type="scientific">freshwater metagenome</name>
    <dbReference type="NCBI Taxonomy" id="449393"/>
    <lineage>
        <taxon>unclassified sequences</taxon>
        <taxon>metagenomes</taxon>
        <taxon>ecological metagenomes</taxon>
    </lineage>
</organism>
<gene>
    <name evidence="10" type="ORF">UFOPK1493_00960</name>
</gene>
<sequence>MSDLLDELDAWIDANWDPDLTVRAWWERLGLAGWAAPSLPAHAFGRDVSRNEAIAIAKRIAERGALNAPGGLGMLLAAPTIATHGTPEQIEQYVKPIVTGAQGWCQLFSEPGAGSDLAGLGTRAVRDGEEWIVNGQKVWTSSGHLSDMGMLIARTDPDVPKHNGISWFAFDMHQPGVDVRPLREMTGRALFNEVFLSDARVPDRALVGGLHNGWAVANTTLAYERSGLGAGAGAPMAAAIAGTIAGDLDKRAGDFVKGERRGGGGGGAMTAGAQRIFTEMAKRTGRITDPVVRQKLMKLHTLGEIGRYTTLRQKALRAKGQDIPGAGNIAKLSMSEIVRQSRDLGLEIAGAAGTLHAYDSDHRRVLDDATGNPFLGVLTEMALFAQAPPIYGGTDQVQRNILGERVLGLPKEPNNDRTMSWSELPKNG</sequence>
<dbReference type="GO" id="GO:0005886">
    <property type="term" value="C:plasma membrane"/>
    <property type="evidence" value="ECO:0007669"/>
    <property type="project" value="TreeGrafter"/>
</dbReference>
<feature type="region of interest" description="Disordered" evidence="6">
    <location>
        <begin position="408"/>
        <end position="428"/>
    </location>
</feature>
<dbReference type="Gene3D" id="2.40.110.10">
    <property type="entry name" value="Butyryl-CoA Dehydrogenase, subunit A, domain 2"/>
    <property type="match status" value="1"/>
</dbReference>
<dbReference type="Pfam" id="PF02770">
    <property type="entry name" value="Acyl-CoA_dh_M"/>
    <property type="match status" value="1"/>
</dbReference>
<protein>
    <submittedName>
        <fullName evidence="10">Unannotated protein</fullName>
    </submittedName>
</protein>
<dbReference type="InterPro" id="IPR013786">
    <property type="entry name" value="AcylCoA_DH/ox_N"/>
</dbReference>
<dbReference type="Gene3D" id="1.20.140.10">
    <property type="entry name" value="Butyryl-CoA Dehydrogenase, subunit A, domain 3"/>
    <property type="match status" value="1"/>
</dbReference>
<dbReference type="PANTHER" id="PTHR43292">
    <property type="entry name" value="ACYL-COA DEHYDROGENASE"/>
    <property type="match status" value="1"/>
</dbReference>
<dbReference type="SUPFAM" id="SSF47203">
    <property type="entry name" value="Acyl-CoA dehydrogenase C-terminal domain-like"/>
    <property type="match status" value="1"/>
</dbReference>
<evidence type="ECO:0000256" key="1">
    <source>
        <dbReference type="ARBA" id="ARBA00001974"/>
    </source>
</evidence>
<evidence type="ECO:0000259" key="8">
    <source>
        <dbReference type="Pfam" id="PF02770"/>
    </source>
</evidence>
<dbReference type="PANTHER" id="PTHR43292:SF4">
    <property type="entry name" value="ACYL-COA DEHYDROGENASE FADE34"/>
    <property type="match status" value="1"/>
</dbReference>
<dbReference type="SUPFAM" id="SSF56645">
    <property type="entry name" value="Acyl-CoA dehydrogenase NM domain-like"/>
    <property type="match status" value="1"/>
</dbReference>
<evidence type="ECO:0000256" key="4">
    <source>
        <dbReference type="ARBA" id="ARBA00022827"/>
    </source>
</evidence>